<protein>
    <submittedName>
        <fullName evidence="1">Uncharacterized protein</fullName>
    </submittedName>
</protein>
<accession>A0A6V7RWV1</accession>
<organism evidence="1 2">
    <name type="scientific">Plasmodium vinckei lentum</name>
    <dbReference type="NCBI Taxonomy" id="138297"/>
    <lineage>
        <taxon>Eukaryota</taxon>
        <taxon>Sar</taxon>
        <taxon>Alveolata</taxon>
        <taxon>Apicomplexa</taxon>
        <taxon>Aconoidasida</taxon>
        <taxon>Haemosporida</taxon>
        <taxon>Plasmodiidae</taxon>
        <taxon>Plasmodium</taxon>
        <taxon>Plasmodium (Vinckeia)</taxon>
    </lineage>
</organism>
<sequence length="487" mass="57913">MRFCVLKNRIKKNSLTICRYGNKNIHTETEQNEKKVDIIEKLVERYKHLRNEDRMKLINSHLENIKEKNIDIIYEFTKKKEEKEIKEEYENKRKAKLLKLRKPAYLQPKNVKKKINNEFTIDNKYEELACSEKEKELKPIEKYTLVEDVYKAYIYSKAFSLLNNKYITKHKISNDFNYIMINSIKKYLLEKIKPALINEFSVYTNPYMLLKNSLHNLILHEHVKNCYDESLIENYINKKTSLNILKINSADVPVEVYEPLVSFHGNTHYNYNVQEKFKLSINTFLTILDTIQKGGIDSTNKSEQSEQNQSSNKMEYEDMSILINDILKKLPENIKYPFENYPFENFKSFKTNIKKKYIGGIKNNKPANIEDEEIAHMRYPNLQCVAHSLPKDTKYRDNVIHAIKVLERSKHWDHNSKIKAINTLVEVWNNMNKSEHYEQALDKALPSIYTKNMLRKTRTRKDTYNKGLSYIQSLTTQKPLHVRSKKN</sequence>
<dbReference type="Proteomes" id="UP000515308">
    <property type="component" value="Chromosome PVLDE_05"/>
</dbReference>
<dbReference type="VEuPathDB" id="PlasmoDB:PVLDE_0500930"/>
<dbReference type="EMBL" id="LR865367">
    <property type="protein sequence ID" value="CAD2086923.1"/>
    <property type="molecule type" value="Genomic_DNA"/>
</dbReference>
<evidence type="ECO:0000313" key="2">
    <source>
        <dbReference type="Proteomes" id="UP000515308"/>
    </source>
</evidence>
<reference evidence="1 2" key="1">
    <citation type="submission" date="2020-08" db="EMBL/GenBank/DDBJ databases">
        <authorList>
            <person name="Ramaprasad A."/>
        </authorList>
    </citation>
    <scope>NUCLEOTIDE SEQUENCE [LARGE SCALE GENOMIC DNA]</scope>
</reference>
<name>A0A6V7RWV1_PLAVN</name>
<gene>
    <name evidence="1" type="ORF">PVLDE_0500930</name>
</gene>
<dbReference type="AlphaFoldDB" id="A0A6V7RWV1"/>
<evidence type="ECO:0000313" key="1">
    <source>
        <dbReference type="EMBL" id="CAD2086923.1"/>
    </source>
</evidence>
<proteinExistence type="predicted"/>